<proteinExistence type="predicted"/>
<keyword evidence="3" id="KW-1185">Reference proteome</keyword>
<accession>A0AAV1Q9P7</accession>
<name>A0AAV1Q9P7_SCOSC</name>
<evidence type="ECO:0000313" key="2">
    <source>
        <dbReference type="EMBL" id="CAK6980756.1"/>
    </source>
</evidence>
<dbReference type="AlphaFoldDB" id="A0AAV1Q9P7"/>
<comment type="caution">
    <text evidence="2">The sequence shown here is derived from an EMBL/GenBank/DDBJ whole genome shotgun (WGS) entry which is preliminary data.</text>
</comment>
<feature type="region of interest" description="Disordered" evidence="1">
    <location>
        <begin position="1"/>
        <end position="40"/>
    </location>
</feature>
<dbReference type="Proteomes" id="UP001314229">
    <property type="component" value="Unassembled WGS sequence"/>
</dbReference>
<evidence type="ECO:0000313" key="3">
    <source>
        <dbReference type="Proteomes" id="UP001314229"/>
    </source>
</evidence>
<organism evidence="2 3">
    <name type="scientific">Scomber scombrus</name>
    <name type="common">Atlantic mackerel</name>
    <name type="synonym">Scomber vernalis</name>
    <dbReference type="NCBI Taxonomy" id="13677"/>
    <lineage>
        <taxon>Eukaryota</taxon>
        <taxon>Metazoa</taxon>
        <taxon>Chordata</taxon>
        <taxon>Craniata</taxon>
        <taxon>Vertebrata</taxon>
        <taxon>Euteleostomi</taxon>
        <taxon>Actinopterygii</taxon>
        <taxon>Neopterygii</taxon>
        <taxon>Teleostei</taxon>
        <taxon>Neoteleostei</taxon>
        <taxon>Acanthomorphata</taxon>
        <taxon>Pelagiaria</taxon>
        <taxon>Scombriformes</taxon>
        <taxon>Scombridae</taxon>
        <taxon>Scomber</taxon>
    </lineage>
</organism>
<protein>
    <submittedName>
        <fullName evidence="2">Uncharacterized protein</fullName>
    </submittedName>
</protein>
<evidence type="ECO:0000256" key="1">
    <source>
        <dbReference type="SAM" id="MobiDB-lite"/>
    </source>
</evidence>
<gene>
    <name evidence="2" type="ORF">FSCOSCO3_A000252</name>
</gene>
<feature type="non-terminal residue" evidence="2">
    <location>
        <position position="173"/>
    </location>
</feature>
<reference evidence="2 3" key="1">
    <citation type="submission" date="2024-01" db="EMBL/GenBank/DDBJ databases">
        <authorList>
            <person name="Alioto T."/>
            <person name="Alioto T."/>
            <person name="Gomez Garrido J."/>
        </authorList>
    </citation>
    <scope>NUCLEOTIDE SEQUENCE [LARGE SCALE GENOMIC DNA]</scope>
</reference>
<dbReference type="EMBL" id="CAWUFR010000729">
    <property type="protein sequence ID" value="CAK6980756.1"/>
    <property type="molecule type" value="Genomic_DNA"/>
</dbReference>
<sequence>MKRHPTAASRLSGQRKEISPPPKPQRLESADSAMPTSGPVARTILPTDRGLYITLPPDAETKSYLIATGSCRPTGPFPRDKMQGNRCFSDKYYTTTTKAGIKLPRPWLCYSPTLDCAYCEPCWLFSDRSAPFYSDAWVKGVRDWQHLSARIDSHAFDANMERDTRNATNYWRQ</sequence>